<gene>
    <name evidence="1" type="ORF">TU35_002420</name>
</gene>
<reference evidence="1" key="1">
    <citation type="submission" date="2024-07" db="EMBL/GenBank/DDBJ databases">
        <title>Metagenome and Metagenome-Assembled Genomes of Archaea from a hot spring from the geothermal field of Los Azufres, Mexico.</title>
        <authorList>
            <person name="Marin-Paredes R."/>
            <person name="Martinez-Romero E."/>
            <person name="Servin-Garciduenas L.E."/>
        </authorList>
    </citation>
    <scope>NUCLEOTIDE SEQUENCE</scope>
</reference>
<comment type="caution">
    <text evidence="1">The sequence shown here is derived from an EMBL/GenBank/DDBJ whole genome shotgun (WGS) entry which is preliminary data.</text>
</comment>
<organism evidence="1 2">
    <name type="scientific">Thermoproteus sp. AZ2</name>
    <dbReference type="NCBI Taxonomy" id="1609232"/>
    <lineage>
        <taxon>Archaea</taxon>
        <taxon>Thermoproteota</taxon>
        <taxon>Thermoprotei</taxon>
        <taxon>Thermoproteales</taxon>
        <taxon>Thermoproteaceae</taxon>
        <taxon>Thermoproteus</taxon>
    </lineage>
</organism>
<dbReference type="EMBL" id="JZWT02000004">
    <property type="protein sequence ID" value="MFB6490095.1"/>
    <property type="molecule type" value="Genomic_DNA"/>
</dbReference>
<evidence type="ECO:0000313" key="2">
    <source>
        <dbReference type="Proteomes" id="UP000033636"/>
    </source>
</evidence>
<accession>A0ACC6UZD3</accession>
<protein>
    <submittedName>
        <fullName evidence="1">Ketopantoate reductase family protein</fullName>
    </submittedName>
</protein>
<name>A0ACC6UZD3_9CREN</name>
<sequence>MEVAVVGLGAVGMLLTYFLNRAGLRPRAVARTRCGEYVFCWGGRCAGLDVELADSAAGADYTFLAVKAYDTSSALDKVGGTVVVVQNGIGGAEEARARGLSAYPAVLTYGVYREGCRAELRGEGELYLPKELAEVGDVLGKGGMRIRVVEDVEPIRWLKLAVNAAINPVTAILDRENAVVAEDPWARALAERLAAEAGSVAEALGIKLPADPVQEALRVARATGPNLSSMVQDIRAGRRTEVDYINGAVVSAGRRAGVPTPYNEAVYYLVKAIESRRPSARRP</sequence>
<dbReference type="Proteomes" id="UP000033636">
    <property type="component" value="Unassembled WGS sequence"/>
</dbReference>
<evidence type="ECO:0000313" key="1">
    <source>
        <dbReference type="EMBL" id="MFB6490095.1"/>
    </source>
</evidence>
<proteinExistence type="predicted"/>